<reference evidence="1 2" key="1">
    <citation type="journal article" date="2016" name="Microbiology (Mosc.)">
        <title>Comparison of Lactobacillus crispatus isolates from Lactobacillus-dominated vaginal microbiomes with isolates from microbiomes containing bacterial vaginosis-associated bacteria.</title>
        <authorList>
            <person name="Abdelmaksoud A.A."/>
            <person name="Koparde V.N."/>
            <person name="Sheth N.U."/>
            <person name="Serrano M.G."/>
            <person name="Glascock A.L."/>
            <person name="Fettweis J.M."/>
            <person name="Strauss Iii J.F."/>
            <person name="Buck G.A."/>
            <person name="Jefferson K.K."/>
        </authorList>
    </citation>
    <scope>NUCLEOTIDE SEQUENCE [LARGE SCALE GENOMIC DNA]</scope>
    <source>
        <strain evidence="1 2">VMC3</strain>
    </source>
</reference>
<accession>A0A109DGA6</accession>
<organism evidence="1 2">
    <name type="scientific">Lactobacillus crispatus</name>
    <dbReference type="NCBI Taxonomy" id="47770"/>
    <lineage>
        <taxon>Bacteria</taxon>
        <taxon>Bacillati</taxon>
        <taxon>Bacillota</taxon>
        <taxon>Bacilli</taxon>
        <taxon>Lactobacillales</taxon>
        <taxon>Lactobacillaceae</taxon>
        <taxon>Lactobacillus</taxon>
    </lineage>
</organism>
<comment type="caution">
    <text evidence="1">The sequence shown here is derived from an EMBL/GenBank/DDBJ whole genome shotgun (WGS) entry which is preliminary data.</text>
</comment>
<protein>
    <submittedName>
        <fullName evidence="1">Uncharacterized protein</fullName>
    </submittedName>
</protein>
<sequence>MDYEAKCLPDFKNDDDKVVAKIYETDNYGQFRVDKDLCNDDRIKSLKLKYTLNHESLPLVAVKENLGQWEIIVGQDSYCAAKELRIPVYYYETFDSKQFQRSNDLSFNDMEDLLKHLLDKYSFGC</sequence>
<dbReference type="Proteomes" id="UP000067598">
    <property type="component" value="Unassembled WGS sequence"/>
</dbReference>
<name>A0A109DGA6_9LACO</name>
<dbReference type="PATRIC" id="fig|47770.28.peg.1536"/>
<evidence type="ECO:0000313" key="2">
    <source>
        <dbReference type="Proteomes" id="UP000067598"/>
    </source>
</evidence>
<evidence type="ECO:0000313" key="1">
    <source>
        <dbReference type="EMBL" id="KWU04827.1"/>
    </source>
</evidence>
<proteinExistence type="predicted"/>
<gene>
    <name evidence="1" type="ORF">AEL95_01030</name>
</gene>
<dbReference type="AlphaFoldDB" id="A0A109DGA6"/>
<dbReference type="EMBL" id="LJGP01000005">
    <property type="protein sequence ID" value="KWU04827.1"/>
    <property type="molecule type" value="Genomic_DNA"/>
</dbReference>